<evidence type="ECO:0000256" key="2">
    <source>
        <dbReference type="SAM" id="Phobius"/>
    </source>
</evidence>
<dbReference type="EMBL" id="BLLK01000025">
    <property type="protein sequence ID" value="GFH47975.1"/>
    <property type="molecule type" value="Genomic_DNA"/>
</dbReference>
<evidence type="ECO:0000259" key="4">
    <source>
        <dbReference type="Pfam" id="PF22778"/>
    </source>
</evidence>
<evidence type="ECO:0000256" key="1">
    <source>
        <dbReference type="SAM" id="MobiDB-lite"/>
    </source>
</evidence>
<feature type="domain" description="DUF6851" evidence="3">
    <location>
        <begin position="241"/>
        <end position="353"/>
    </location>
</feature>
<dbReference type="InterPro" id="IPR052559">
    <property type="entry name" value="V-haloperoxidase"/>
</dbReference>
<dbReference type="PANTHER" id="PTHR34599">
    <property type="entry name" value="PEROXIDASE-RELATED"/>
    <property type="match status" value="1"/>
</dbReference>
<feature type="region of interest" description="Disordered" evidence="1">
    <location>
        <begin position="1"/>
        <end position="21"/>
    </location>
</feature>
<dbReference type="Proteomes" id="UP001054902">
    <property type="component" value="Unassembled WGS sequence"/>
</dbReference>
<dbReference type="PANTHER" id="PTHR34599:SF2">
    <property type="entry name" value="TRAF-TYPE DOMAIN-CONTAINING PROTEIN"/>
    <property type="match status" value="1"/>
</dbReference>
<evidence type="ECO:0000313" key="6">
    <source>
        <dbReference type="Proteomes" id="UP001054902"/>
    </source>
</evidence>
<keyword evidence="6" id="KW-1185">Reference proteome</keyword>
<accession>A0AAD3H2I2</accession>
<dbReference type="InterPro" id="IPR036938">
    <property type="entry name" value="PAP2/HPO_sf"/>
</dbReference>
<dbReference type="InterPro" id="IPR049283">
    <property type="entry name" value="DUF6851"/>
</dbReference>
<dbReference type="SUPFAM" id="SSF48317">
    <property type="entry name" value="Acid phosphatase/Vanadium-dependent haloperoxidase"/>
    <property type="match status" value="1"/>
</dbReference>
<comment type="caution">
    <text evidence="5">The sequence shown here is derived from an EMBL/GenBank/DDBJ whole genome shotgun (WGS) entry which is preliminary data.</text>
</comment>
<proteinExistence type="predicted"/>
<dbReference type="Pfam" id="PF22778">
    <property type="entry name" value="VCPO_2nd"/>
    <property type="match status" value="1"/>
</dbReference>
<evidence type="ECO:0000259" key="3">
    <source>
        <dbReference type="Pfam" id="PF21167"/>
    </source>
</evidence>
<reference evidence="5 6" key="1">
    <citation type="journal article" date="2021" name="Sci. Rep.">
        <title>The genome of the diatom Chaetoceros tenuissimus carries an ancient integrated fragment of an extant virus.</title>
        <authorList>
            <person name="Hongo Y."/>
            <person name="Kimura K."/>
            <person name="Takaki Y."/>
            <person name="Yoshida Y."/>
            <person name="Baba S."/>
            <person name="Kobayashi G."/>
            <person name="Nagasaki K."/>
            <person name="Hano T."/>
            <person name="Tomaru Y."/>
        </authorList>
    </citation>
    <scope>NUCLEOTIDE SEQUENCE [LARGE SCALE GENOMIC DNA]</scope>
    <source>
        <strain evidence="5 6">NIES-3715</strain>
    </source>
</reference>
<keyword evidence="2" id="KW-1133">Transmembrane helix</keyword>
<dbReference type="Gene3D" id="1.10.606.20">
    <property type="match status" value="1"/>
</dbReference>
<feature type="domain" description="Vanadium-dependent haloperoxidase NapH1-like second helical-bundle" evidence="4">
    <location>
        <begin position="502"/>
        <end position="666"/>
    </location>
</feature>
<feature type="transmembrane region" description="Helical" evidence="2">
    <location>
        <begin position="38"/>
        <end position="61"/>
    </location>
</feature>
<protein>
    <submittedName>
        <fullName evidence="5">Uncharacterized protein</fullName>
    </submittedName>
</protein>
<keyword evidence="2" id="KW-0812">Transmembrane</keyword>
<dbReference type="InterPro" id="IPR055161">
    <property type="entry name" value="NapH1-like_2nd"/>
</dbReference>
<sequence length="683" mass="76933">MSPDNVNYGGELGASPGSERKDEVSALKDQVSFLKTSALGAMILSLVLGISTTGVAFSFVAREKTYNDSMQEAMYGFKSGSNDFVWTKLGLEEIPFEHWRDFSGEPESSLYIKNLPFPGEDFNDAHLDAWKMYVSDGARIENLLEKGFILPGKEHEKAKEVFNDYMKIPSTYSDPIVMEESLIDYRLQFAADIGSTMIGDTAAKGRLVSPAGRRLREHFYRFPDQCDATPIALEVFLRLMIYDQVEAFFHEKKIGLFHDLFNDVDRRPYDSEELSVARWYGERYAERYVHQITNNWVYPLPRQNIDTYMLAVGLDPYDKTEDPSTPAGLGNVIGRRLTEWLAANDGLMKDNDFVDVAGLERIDEYHSTQNWANWKPSYAGSKRFQGIRNGIVTKQTFVSPSLGIFSFLYENEQDYVDLELQSAVPVLDMSEEAYVARASEFLDIQKEITDHEKAVAELSNNKISGSIFLIISYKPLLQKLATAEEYPMLYDEFSMVTSGCGEYAATHAAWRHKRTYLAGRPKSIIRHLAENNEAFANLYPEAATFEPMIPAGDHPEYPSGSSAIYSAFAQAADDWFFEKFGVVDASKNTGTVKFTIPADGFYWQDGPSEDITLEYASLNDWIEELPKSRVYGGVHFMDAGNAGVTLGKKVGHACSRLLTRLNDGDMTATYPYSGREKINPFNP</sequence>
<evidence type="ECO:0000313" key="5">
    <source>
        <dbReference type="EMBL" id="GFH47975.1"/>
    </source>
</evidence>
<organism evidence="5 6">
    <name type="scientific">Chaetoceros tenuissimus</name>
    <dbReference type="NCBI Taxonomy" id="426638"/>
    <lineage>
        <taxon>Eukaryota</taxon>
        <taxon>Sar</taxon>
        <taxon>Stramenopiles</taxon>
        <taxon>Ochrophyta</taxon>
        <taxon>Bacillariophyta</taxon>
        <taxon>Coscinodiscophyceae</taxon>
        <taxon>Chaetocerotophycidae</taxon>
        <taxon>Chaetocerotales</taxon>
        <taxon>Chaetocerotaceae</taxon>
        <taxon>Chaetoceros</taxon>
    </lineage>
</organism>
<dbReference type="Pfam" id="PF21167">
    <property type="entry name" value="DUF6851"/>
    <property type="match status" value="1"/>
</dbReference>
<gene>
    <name evidence="5" type="ORF">CTEN210_04451</name>
</gene>
<keyword evidence="2" id="KW-0472">Membrane</keyword>
<dbReference type="AlphaFoldDB" id="A0AAD3H2I2"/>
<name>A0AAD3H2I2_9STRA</name>